<accession>A0AAE3MIC9</accession>
<feature type="domain" description="RagB/SusD" evidence="6">
    <location>
        <begin position="360"/>
        <end position="500"/>
    </location>
</feature>
<sequence length="500" mass="55291">MKIRKIYYLLLSLVLTVGCEDAIDINQPGRLDADRAFQTVEDLSLGLNGVYDGVDLTPEILFNAIFTDELAIGIENGGQQIGLYSLVLNPSSAITNNFWTRNYDLLNAANRLIEAGDIVEAADAAEQSLKDEILGQAYFLRAWGHFELLSYYSTDYADDSALAAILVDFVPTIDQLLLRSTNADFYELIENDLDLAESLLSDDTSDPTTINKDVIDAFRARVAAYRGPAHYAEAAGYAQELLNKYPLATRAQYQGIFQDVDNTEVIFKLERTIGDNYDNQGTGGTAGGHAGGIFSFSAATRTGGAFLEVGRSLFNALDPDDIRYDVLVAPDSDIDPDYEVNNNPTLDVLVVYKYPGSEGVTNMNDLKVFRSAEMLLILAEAWVEIGDLNGATNSVAALIKQLRDARFGTDTALPVFANKTEAYGAILDERRFEFAFEGHRWKDLKRMGLRGNRQVSRDAIDCAIVNQCSLSPDNYRFTFPIPQIEFNANPDLRTQQNPGY</sequence>
<evidence type="ECO:0000313" key="8">
    <source>
        <dbReference type="EMBL" id="MCX2717973.1"/>
    </source>
</evidence>
<organism evidence="8 9">
    <name type="scientific">Lentiprolixibacter aurantiacus</name>
    <dbReference type="NCBI Taxonomy" id="2993939"/>
    <lineage>
        <taxon>Bacteria</taxon>
        <taxon>Pseudomonadati</taxon>
        <taxon>Bacteroidota</taxon>
        <taxon>Flavobacteriia</taxon>
        <taxon>Flavobacteriales</taxon>
        <taxon>Flavobacteriaceae</taxon>
        <taxon>Lentiprolixibacter</taxon>
    </lineage>
</organism>
<dbReference type="InterPro" id="IPR012944">
    <property type="entry name" value="SusD_RagB_dom"/>
</dbReference>
<dbReference type="InterPro" id="IPR011990">
    <property type="entry name" value="TPR-like_helical_dom_sf"/>
</dbReference>
<reference evidence="8" key="1">
    <citation type="submission" date="2022-11" db="EMBL/GenBank/DDBJ databases">
        <title>The characterization of three novel Bacteroidetes species and genomic analysis of their roles in tidal elemental geochemical cycles.</title>
        <authorList>
            <person name="Ma K.-J."/>
        </authorList>
    </citation>
    <scope>NUCLEOTIDE SEQUENCE</scope>
    <source>
        <strain evidence="8">M415</strain>
    </source>
</reference>
<keyword evidence="5" id="KW-0998">Cell outer membrane</keyword>
<evidence type="ECO:0000256" key="3">
    <source>
        <dbReference type="ARBA" id="ARBA00022729"/>
    </source>
</evidence>
<dbReference type="SUPFAM" id="SSF48452">
    <property type="entry name" value="TPR-like"/>
    <property type="match status" value="1"/>
</dbReference>
<dbReference type="InterPro" id="IPR033985">
    <property type="entry name" value="SusD-like_N"/>
</dbReference>
<dbReference type="Proteomes" id="UP001207116">
    <property type="component" value="Unassembled WGS sequence"/>
</dbReference>
<evidence type="ECO:0000259" key="6">
    <source>
        <dbReference type="Pfam" id="PF07980"/>
    </source>
</evidence>
<dbReference type="RefSeq" id="WP_266009905.1">
    <property type="nucleotide sequence ID" value="NZ_JAPFQP010000001.1"/>
</dbReference>
<dbReference type="GO" id="GO:0009279">
    <property type="term" value="C:cell outer membrane"/>
    <property type="evidence" value="ECO:0007669"/>
    <property type="project" value="UniProtKB-SubCell"/>
</dbReference>
<comment type="caution">
    <text evidence="8">The sequence shown here is derived from an EMBL/GenBank/DDBJ whole genome shotgun (WGS) entry which is preliminary data.</text>
</comment>
<dbReference type="PROSITE" id="PS51257">
    <property type="entry name" value="PROKAR_LIPOPROTEIN"/>
    <property type="match status" value="1"/>
</dbReference>
<dbReference type="EMBL" id="JAPFQP010000001">
    <property type="protein sequence ID" value="MCX2717973.1"/>
    <property type="molecule type" value="Genomic_DNA"/>
</dbReference>
<evidence type="ECO:0000256" key="5">
    <source>
        <dbReference type="ARBA" id="ARBA00023237"/>
    </source>
</evidence>
<gene>
    <name evidence="8" type="ORF">OO016_00035</name>
</gene>
<dbReference type="Gene3D" id="1.25.40.390">
    <property type="match status" value="1"/>
</dbReference>
<dbReference type="Pfam" id="PF07980">
    <property type="entry name" value="SusD_RagB"/>
    <property type="match status" value="1"/>
</dbReference>
<evidence type="ECO:0000256" key="1">
    <source>
        <dbReference type="ARBA" id="ARBA00004442"/>
    </source>
</evidence>
<keyword evidence="9" id="KW-1185">Reference proteome</keyword>
<feature type="domain" description="SusD-like N-terminal" evidence="7">
    <location>
        <begin position="88"/>
        <end position="221"/>
    </location>
</feature>
<evidence type="ECO:0000259" key="7">
    <source>
        <dbReference type="Pfam" id="PF14322"/>
    </source>
</evidence>
<evidence type="ECO:0000256" key="2">
    <source>
        <dbReference type="ARBA" id="ARBA00006275"/>
    </source>
</evidence>
<evidence type="ECO:0000256" key="4">
    <source>
        <dbReference type="ARBA" id="ARBA00023136"/>
    </source>
</evidence>
<keyword evidence="3" id="KW-0732">Signal</keyword>
<comment type="similarity">
    <text evidence="2">Belongs to the SusD family.</text>
</comment>
<comment type="subcellular location">
    <subcellularLocation>
        <location evidence="1">Cell outer membrane</location>
    </subcellularLocation>
</comment>
<evidence type="ECO:0000313" key="9">
    <source>
        <dbReference type="Proteomes" id="UP001207116"/>
    </source>
</evidence>
<keyword evidence="4" id="KW-0472">Membrane</keyword>
<dbReference type="Pfam" id="PF14322">
    <property type="entry name" value="SusD-like_3"/>
    <property type="match status" value="1"/>
</dbReference>
<dbReference type="AlphaFoldDB" id="A0AAE3MIC9"/>
<protein>
    <submittedName>
        <fullName evidence="8">RagB/SusD family nutrient uptake outer membrane protein</fullName>
    </submittedName>
</protein>
<proteinExistence type="inferred from homology"/>
<name>A0AAE3MIC9_9FLAO</name>